<gene>
    <name evidence="1" type="ORF">D5039_09835</name>
</gene>
<reference evidence="2" key="1">
    <citation type="submission" date="2023-07" db="EMBL/GenBank/DDBJ databases">
        <title>Verminephrobacter genomes.</title>
        <authorList>
            <person name="Lund M.B."/>
        </authorList>
    </citation>
    <scope>NUCLEOTIDE SEQUENCE [LARGE SCALE GENOMIC DNA]</scope>
    <source>
        <strain evidence="2">AtM5-05</strain>
    </source>
</reference>
<accession>A0ABT3KSX9</accession>
<evidence type="ECO:0000313" key="1">
    <source>
        <dbReference type="EMBL" id="MCW5321435.1"/>
    </source>
</evidence>
<dbReference type="Proteomes" id="UP001208935">
    <property type="component" value="Unassembled WGS sequence"/>
</dbReference>
<evidence type="ECO:0000313" key="2">
    <source>
        <dbReference type="Proteomes" id="UP001208935"/>
    </source>
</evidence>
<dbReference type="EMBL" id="QZCW01000002">
    <property type="protein sequence ID" value="MCW5321435.1"/>
    <property type="molecule type" value="Genomic_DNA"/>
</dbReference>
<organism evidence="1 2">
    <name type="scientific">Verminephrobacter aporrectodeae subsp. tuberculatae</name>
    <dbReference type="NCBI Taxonomy" id="1110392"/>
    <lineage>
        <taxon>Bacteria</taxon>
        <taxon>Pseudomonadati</taxon>
        <taxon>Pseudomonadota</taxon>
        <taxon>Betaproteobacteria</taxon>
        <taxon>Burkholderiales</taxon>
        <taxon>Comamonadaceae</taxon>
        <taxon>Verminephrobacter</taxon>
    </lineage>
</organism>
<sequence length="265" mass="28276">MAPNAVPSVWNPRYREIDENFAGIDTRVLARENEMDQARGGRGSLDERLDEMDGRIGSGGVVPRVQGGEVIFYNRGVKNGLWVSSSSASRSLDFTAGTFFIGGRLYGMGARTNGNGVSVPPNPGSTAQTCEVYLRINGDSIDFQCSPLGQSAPADAVPLWRLTIPAGNTAANDANLINVGLAYIGREEIHFPVLLRTPPSTLVSLPVPLPNANWHIDLDVVEAQGASVGPEHLIVAARASNGFRLTLAHTADAVKVRYTVTHMGV</sequence>
<proteinExistence type="predicted"/>
<name>A0ABT3KSX9_9BURK</name>
<keyword evidence="2" id="KW-1185">Reference proteome</keyword>
<protein>
    <submittedName>
        <fullName evidence="1">Uncharacterized protein</fullName>
    </submittedName>
</protein>
<comment type="caution">
    <text evidence="1">The sequence shown here is derived from an EMBL/GenBank/DDBJ whole genome shotgun (WGS) entry which is preliminary data.</text>
</comment>